<dbReference type="KEGG" id="agv:OJF2_23760"/>
<dbReference type="InterPro" id="IPR035940">
    <property type="entry name" value="CAP_sf"/>
</dbReference>
<evidence type="ECO:0000259" key="2">
    <source>
        <dbReference type="Pfam" id="PF00188"/>
    </source>
</evidence>
<evidence type="ECO:0000256" key="1">
    <source>
        <dbReference type="SAM" id="MobiDB-lite"/>
    </source>
</evidence>
<feature type="domain" description="SCP" evidence="2">
    <location>
        <begin position="59"/>
        <end position="170"/>
    </location>
</feature>
<organism evidence="3 4">
    <name type="scientific">Aquisphaera giovannonii</name>
    <dbReference type="NCBI Taxonomy" id="406548"/>
    <lineage>
        <taxon>Bacteria</taxon>
        <taxon>Pseudomonadati</taxon>
        <taxon>Planctomycetota</taxon>
        <taxon>Planctomycetia</taxon>
        <taxon>Isosphaerales</taxon>
        <taxon>Isosphaeraceae</taxon>
        <taxon>Aquisphaera</taxon>
    </lineage>
</organism>
<dbReference type="CDD" id="cd05379">
    <property type="entry name" value="CAP_bacterial"/>
    <property type="match status" value="1"/>
</dbReference>
<accession>A0A5B9W1G4</accession>
<gene>
    <name evidence="3" type="ORF">OJF2_23760</name>
</gene>
<dbReference type="PANTHER" id="PTHR31157:SF1">
    <property type="entry name" value="SCP DOMAIN-CONTAINING PROTEIN"/>
    <property type="match status" value="1"/>
</dbReference>
<dbReference type="EMBL" id="CP042997">
    <property type="protein sequence ID" value="QEH33845.1"/>
    <property type="molecule type" value="Genomic_DNA"/>
</dbReference>
<dbReference type="Gene3D" id="3.40.33.10">
    <property type="entry name" value="CAP"/>
    <property type="match status" value="1"/>
</dbReference>
<dbReference type="AlphaFoldDB" id="A0A5B9W1G4"/>
<dbReference type="RefSeq" id="WP_168221739.1">
    <property type="nucleotide sequence ID" value="NZ_CP042997.1"/>
</dbReference>
<dbReference type="Pfam" id="PF00188">
    <property type="entry name" value="CAP"/>
    <property type="match status" value="1"/>
</dbReference>
<dbReference type="Proteomes" id="UP000324233">
    <property type="component" value="Chromosome"/>
</dbReference>
<evidence type="ECO:0000313" key="4">
    <source>
        <dbReference type="Proteomes" id="UP000324233"/>
    </source>
</evidence>
<feature type="compositionally biased region" description="Low complexity" evidence="1">
    <location>
        <begin position="26"/>
        <end position="46"/>
    </location>
</feature>
<evidence type="ECO:0000313" key="3">
    <source>
        <dbReference type="EMBL" id="QEH33845.1"/>
    </source>
</evidence>
<dbReference type="SUPFAM" id="SSF55797">
    <property type="entry name" value="PR-1-like"/>
    <property type="match status" value="1"/>
</dbReference>
<feature type="region of interest" description="Disordered" evidence="1">
    <location>
        <begin position="17"/>
        <end position="46"/>
    </location>
</feature>
<dbReference type="InterPro" id="IPR014044">
    <property type="entry name" value="CAP_dom"/>
</dbReference>
<reference evidence="3 4" key="1">
    <citation type="submission" date="2019-08" db="EMBL/GenBank/DDBJ databases">
        <title>Deep-cultivation of Planctomycetes and their phenomic and genomic characterization uncovers novel biology.</title>
        <authorList>
            <person name="Wiegand S."/>
            <person name="Jogler M."/>
            <person name="Boedeker C."/>
            <person name="Pinto D."/>
            <person name="Vollmers J."/>
            <person name="Rivas-Marin E."/>
            <person name="Kohn T."/>
            <person name="Peeters S.H."/>
            <person name="Heuer A."/>
            <person name="Rast P."/>
            <person name="Oberbeckmann S."/>
            <person name="Bunk B."/>
            <person name="Jeske O."/>
            <person name="Meyerdierks A."/>
            <person name="Storesund J.E."/>
            <person name="Kallscheuer N."/>
            <person name="Luecker S."/>
            <person name="Lage O.M."/>
            <person name="Pohl T."/>
            <person name="Merkel B.J."/>
            <person name="Hornburger P."/>
            <person name="Mueller R.-W."/>
            <person name="Bruemmer F."/>
            <person name="Labrenz M."/>
            <person name="Spormann A.M."/>
            <person name="Op den Camp H."/>
            <person name="Overmann J."/>
            <person name="Amann R."/>
            <person name="Jetten M.S.M."/>
            <person name="Mascher T."/>
            <person name="Medema M.H."/>
            <person name="Devos D.P."/>
            <person name="Kaster A.-K."/>
            <person name="Ovreas L."/>
            <person name="Rohde M."/>
            <person name="Galperin M.Y."/>
            <person name="Jogler C."/>
        </authorList>
    </citation>
    <scope>NUCLEOTIDE SEQUENCE [LARGE SCALE GENOMIC DNA]</scope>
    <source>
        <strain evidence="3 4">OJF2</strain>
    </source>
</reference>
<keyword evidence="4" id="KW-1185">Reference proteome</keyword>
<protein>
    <submittedName>
        <fullName evidence="3">Cysteine-rich secretory protein family protein</fullName>
    </submittedName>
</protein>
<sequence>MARGAVAASIQYLRNGPPPLSGGMASGAASPTTPSSPAPSVASTSISRDPAAVIRQVIDLTNQARVADGLQPLAPDASLADAAAIHSADMARLGRMSHDLPGVPYGSLSDRAAHVGYDYQSLGENIAYNQPDAPSVVEAWLNSPPHRENMLSPDLTQIGVGVAWSGGGEPYYTMELGKPA</sequence>
<name>A0A5B9W1G4_9BACT</name>
<proteinExistence type="predicted"/>
<dbReference type="PANTHER" id="PTHR31157">
    <property type="entry name" value="SCP DOMAIN-CONTAINING PROTEIN"/>
    <property type="match status" value="1"/>
</dbReference>